<dbReference type="PANTHER" id="PTHR10907:SF47">
    <property type="entry name" value="REGUCALCIN"/>
    <property type="match status" value="1"/>
</dbReference>
<dbReference type="Pfam" id="PF08450">
    <property type="entry name" value="SGL"/>
    <property type="match status" value="1"/>
</dbReference>
<reference evidence="3 4" key="1">
    <citation type="submission" date="2017-05" db="EMBL/GenBank/DDBJ databases">
        <authorList>
            <person name="Varghese N."/>
            <person name="Submissions S."/>
        </authorList>
    </citation>
    <scope>NUCLEOTIDE SEQUENCE [LARGE SCALE GENOMIC DNA]</scope>
    <source>
        <strain evidence="3 4">DSM 26001</strain>
    </source>
</reference>
<dbReference type="Proteomes" id="UP001158049">
    <property type="component" value="Unassembled WGS sequence"/>
</dbReference>
<proteinExistence type="inferred from homology"/>
<evidence type="ECO:0000313" key="4">
    <source>
        <dbReference type="Proteomes" id="UP001158049"/>
    </source>
</evidence>
<dbReference type="PRINTS" id="PR01790">
    <property type="entry name" value="SMP30FAMILY"/>
</dbReference>
<feature type="domain" description="SMP-30/Gluconolactonase/LRE-like region" evidence="2">
    <location>
        <begin position="16"/>
        <end position="261"/>
    </location>
</feature>
<gene>
    <name evidence="3" type="ORF">SAMN06295970_114156</name>
</gene>
<organism evidence="3 4">
    <name type="scientific">Noviherbaspirillum suwonense</name>
    <dbReference type="NCBI Taxonomy" id="1224511"/>
    <lineage>
        <taxon>Bacteria</taxon>
        <taxon>Pseudomonadati</taxon>
        <taxon>Pseudomonadota</taxon>
        <taxon>Betaproteobacteria</taxon>
        <taxon>Burkholderiales</taxon>
        <taxon>Oxalobacteraceae</taxon>
        <taxon>Noviherbaspirillum</taxon>
    </lineage>
</organism>
<dbReference type="InterPro" id="IPR011042">
    <property type="entry name" value="6-blade_b-propeller_TolB-like"/>
</dbReference>
<dbReference type="EMBL" id="FXUL01000014">
    <property type="protein sequence ID" value="SMP69180.1"/>
    <property type="molecule type" value="Genomic_DNA"/>
</dbReference>
<evidence type="ECO:0000256" key="1">
    <source>
        <dbReference type="ARBA" id="ARBA00008853"/>
    </source>
</evidence>
<dbReference type="InterPro" id="IPR005511">
    <property type="entry name" value="SMP-30"/>
</dbReference>
<name>A0ABY1QGN4_9BURK</name>
<comment type="similarity">
    <text evidence="1">Belongs to the SMP-30/CGR1 family.</text>
</comment>
<dbReference type="PANTHER" id="PTHR10907">
    <property type="entry name" value="REGUCALCIN"/>
    <property type="match status" value="1"/>
</dbReference>
<dbReference type="Gene3D" id="2.120.10.30">
    <property type="entry name" value="TolB, C-terminal domain"/>
    <property type="match status" value="1"/>
</dbReference>
<evidence type="ECO:0000313" key="3">
    <source>
        <dbReference type="EMBL" id="SMP69180.1"/>
    </source>
</evidence>
<evidence type="ECO:0000259" key="2">
    <source>
        <dbReference type="Pfam" id="PF08450"/>
    </source>
</evidence>
<dbReference type="InterPro" id="IPR013658">
    <property type="entry name" value="SGL"/>
</dbReference>
<keyword evidence="4" id="KW-1185">Reference proteome</keyword>
<accession>A0ABY1QGN4</accession>
<dbReference type="SUPFAM" id="SSF63829">
    <property type="entry name" value="Calcium-dependent phosphotriesterase"/>
    <property type="match status" value="1"/>
</dbReference>
<sequence length="296" mass="32264">MQTPGVQLAFNMPMQLGECPLWHPEENRLYWIDIDGRAVHRLDPQNNMHLAWPMPSEPGAIAWSAAGGLVVAMRSGLATLDTNNGALSMFADPPYDPARERFNDGRCDAAGRFWVGTIYEPRDRPDAVLYALERGVLRDSGKRATVSNGVAFSPDGRTLYHSDTTSHAIHTYDYDVATGATGDGRLLHKFSSERGPDYGGRPDGAAVDSQGNYWCAMYEGGRLLQLAPTGAILREILLPVRCPTMMAFGGSDLRTLYITTVSGKRSPEELAACPLSGCLLSLRVDVPGQAEHPYIP</sequence>
<dbReference type="RefSeq" id="WP_283443617.1">
    <property type="nucleotide sequence ID" value="NZ_FXUL01000014.1"/>
</dbReference>
<protein>
    <submittedName>
        <fullName evidence="3">Sugar lactone lactonase YvrE</fullName>
    </submittedName>
</protein>
<comment type="caution">
    <text evidence="3">The sequence shown here is derived from an EMBL/GenBank/DDBJ whole genome shotgun (WGS) entry which is preliminary data.</text>
</comment>